<dbReference type="NCBIfam" id="NF002872">
    <property type="entry name" value="PRK03202.1"/>
    <property type="match status" value="1"/>
</dbReference>
<comment type="activity regulation">
    <text evidence="15">Allosterically activated by ADP and other diphosphonucleosides, and allosterically inhibited by phosphoenolpyruvate.</text>
</comment>
<evidence type="ECO:0000256" key="9">
    <source>
        <dbReference type="ARBA" id="ARBA00022741"/>
    </source>
</evidence>
<feature type="binding site" evidence="15">
    <location>
        <position position="105"/>
    </location>
    <ligand>
        <name>Mg(2+)</name>
        <dbReference type="ChEBI" id="CHEBI:18420"/>
        <note>catalytic</note>
    </ligand>
</feature>
<feature type="binding site" evidence="15">
    <location>
        <begin position="74"/>
        <end position="75"/>
    </location>
    <ligand>
        <name>ATP</name>
        <dbReference type="ChEBI" id="CHEBI:30616"/>
    </ligand>
</feature>
<protein>
    <recommendedName>
        <fullName evidence="15">ATP-dependent 6-phosphofructokinase</fullName>
        <shortName evidence="15">ATP-PFK</shortName>
        <shortName evidence="15">Phosphofructokinase</shortName>
        <ecNumber evidence="15">2.7.1.11</ecNumber>
    </recommendedName>
    <alternativeName>
        <fullName evidence="15">Phosphohexokinase</fullName>
    </alternativeName>
</protein>
<dbReference type="InterPro" id="IPR022953">
    <property type="entry name" value="ATP_PFK"/>
</dbReference>
<dbReference type="AlphaFoldDB" id="A0A174BLG7"/>
<dbReference type="PRINTS" id="PR00476">
    <property type="entry name" value="PHFRCTKINASE"/>
</dbReference>
<comment type="subcellular location">
    <subcellularLocation>
        <location evidence="3 15">Cytoplasm</location>
    </subcellularLocation>
</comment>
<feature type="binding site" description="in other chain" evidence="15">
    <location>
        <begin position="188"/>
        <end position="190"/>
    </location>
    <ligand>
        <name>ADP</name>
        <dbReference type="ChEBI" id="CHEBI:456216"/>
        <note>allosteric activator; ligand shared between dimeric partners</note>
    </ligand>
</feature>
<dbReference type="GO" id="GO:0048029">
    <property type="term" value="F:monosaccharide binding"/>
    <property type="evidence" value="ECO:0007669"/>
    <property type="project" value="TreeGrafter"/>
</dbReference>
<feature type="binding site" evidence="15">
    <location>
        <position position="246"/>
    </location>
    <ligand>
        <name>substrate</name>
        <note>ligand shared between dimeric partners</note>
    </ligand>
</feature>
<evidence type="ECO:0000259" key="16">
    <source>
        <dbReference type="Pfam" id="PF00365"/>
    </source>
</evidence>
<dbReference type="GO" id="GO:0046872">
    <property type="term" value="F:metal ion binding"/>
    <property type="evidence" value="ECO:0007669"/>
    <property type="project" value="UniProtKB-KW"/>
</dbReference>
<gene>
    <name evidence="17" type="primary">pfkA_2</name>
    <name evidence="15" type="synonym">pfkA</name>
    <name evidence="17" type="ORF">ERS852385_01938</name>
</gene>
<dbReference type="InterPro" id="IPR012003">
    <property type="entry name" value="ATP_PFK_prok-type"/>
</dbReference>
<feature type="binding site" description="in other chain" evidence="15">
    <location>
        <position position="157"/>
    </location>
    <ligand>
        <name>ADP</name>
        <dbReference type="ChEBI" id="CHEBI:456216"/>
        <note>allosteric activator; ligand shared between dimeric partners</note>
    </ligand>
</feature>
<evidence type="ECO:0000256" key="8">
    <source>
        <dbReference type="ARBA" id="ARBA00022723"/>
    </source>
</evidence>
<dbReference type="Gene3D" id="3.40.50.460">
    <property type="entry name" value="Phosphofructokinase domain"/>
    <property type="match status" value="1"/>
</dbReference>
<dbReference type="GO" id="GO:0061621">
    <property type="term" value="P:canonical glycolysis"/>
    <property type="evidence" value="ECO:0007669"/>
    <property type="project" value="TreeGrafter"/>
</dbReference>
<keyword evidence="5 15" id="KW-0963">Cytoplasm</keyword>
<evidence type="ECO:0000256" key="3">
    <source>
        <dbReference type="ARBA" id="ARBA00004496"/>
    </source>
</evidence>
<feature type="binding site" evidence="15">
    <location>
        <position position="165"/>
    </location>
    <ligand>
        <name>substrate</name>
        <note>ligand shared between dimeric partners</note>
    </ligand>
</feature>
<comment type="caution">
    <text evidence="15">Lacks conserved residue(s) required for the propagation of feature annotation.</text>
</comment>
<dbReference type="RefSeq" id="WP_036378375.1">
    <property type="nucleotide sequence ID" value="NZ_CABIWZ010000020.1"/>
</dbReference>
<dbReference type="GeneID" id="83710442"/>
<dbReference type="EMBL" id="CYYU01000020">
    <property type="protein sequence ID" value="CUO01921.1"/>
    <property type="molecule type" value="Genomic_DNA"/>
</dbReference>
<feature type="binding site" evidence="15">
    <location>
        <position position="13"/>
    </location>
    <ligand>
        <name>ATP</name>
        <dbReference type="ChEBI" id="CHEBI:30616"/>
    </ligand>
</feature>
<comment type="subunit">
    <text evidence="15">Homotetramer.</text>
</comment>
<keyword evidence="18" id="KW-1185">Reference proteome</keyword>
<feature type="active site" description="Proton acceptor" evidence="15">
    <location>
        <position position="130"/>
    </location>
</feature>
<dbReference type="GO" id="GO:0016208">
    <property type="term" value="F:AMP binding"/>
    <property type="evidence" value="ECO:0007669"/>
    <property type="project" value="TreeGrafter"/>
</dbReference>
<name>A0A174BLG7_9FIRM</name>
<dbReference type="NCBIfam" id="TIGR02482">
    <property type="entry name" value="PFKA_ATP"/>
    <property type="match status" value="1"/>
</dbReference>
<dbReference type="GO" id="GO:0030388">
    <property type="term" value="P:fructose 1,6-bisphosphate metabolic process"/>
    <property type="evidence" value="ECO:0007669"/>
    <property type="project" value="TreeGrafter"/>
</dbReference>
<dbReference type="InterPro" id="IPR000023">
    <property type="entry name" value="Phosphofructokinase_dom"/>
</dbReference>
<proteinExistence type="inferred from homology"/>
<keyword evidence="6 15" id="KW-0021">Allosteric enzyme</keyword>
<feature type="binding site" description="in other chain" evidence="15">
    <location>
        <begin position="216"/>
        <end position="218"/>
    </location>
    <ligand>
        <name>ADP</name>
        <dbReference type="ChEBI" id="CHEBI:456216"/>
        <note>allosteric activator; ligand shared between dimeric partners</note>
    </ligand>
</feature>
<evidence type="ECO:0000313" key="18">
    <source>
        <dbReference type="Proteomes" id="UP000095546"/>
    </source>
</evidence>
<dbReference type="Proteomes" id="UP000095546">
    <property type="component" value="Unassembled WGS sequence"/>
</dbReference>
<keyword evidence="7 15" id="KW-0808">Transferase</keyword>
<dbReference type="GO" id="GO:0003872">
    <property type="term" value="F:6-phosphofructokinase activity"/>
    <property type="evidence" value="ECO:0007669"/>
    <property type="project" value="UniProtKB-UniRule"/>
</dbReference>
<dbReference type="Gene3D" id="3.40.50.450">
    <property type="match status" value="1"/>
</dbReference>
<evidence type="ECO:0000256" key="13">
    <source>
        <dbReference type="ARBA" id="ARBA00023152"/>
    </source>
</evidence>
<dbReference type="InterPro" id="IPR035966">
    <property type="entry name" value="PKF_sf"/>
</dbReference>
<dbReference type="Pfam" id="PF00365">
    <property type="entry name" value="PFK"/>
    <property type="match status" value="1"/>
</dbReference>
<feature type="binding site" evidence="15">
    <location>
        <begin position="104"/>
        <end position="107"/>
    </location>
    <ligand>
        <name>ATP</name>
        <dbReference type="ChEBI" id="CHEBI:30616"/>
    </ligand>
</feature>
<keyword evidence="9 15" id="KW-0547">Nucleotide-binding</keyword>
<dbReference type="GO" id="GO:0005524">
    <property type="term" value="F:ATP binding"/>
    <property type="evidence" value="ECO:0007669"/>
    <property type="project" value="UniProtKB-UniRule"/>
</dbReference>
<dbReference type="FunFam" id="3.40.50.460:FF:000002">
    <property type="entry name" value="ATP-dependent 6-phosphofructokinase"/>
    <property type="match status" value="1"/>
</dbReference>
<evidence type="ECO:0000256" key="11">
    <source>
        <dbReference type="ARBA" id="ARBA00022840"/>
    </source>
</evidence>
<dbReference type="UniPathway" id="UPA00109">
    <property type="reaction ID" value="UER00182"/>
</dbReference>
<evidence type="ECO:0000256" key="2">
    <source>
        <dbReference type="ARBA" id="ARBA00002659"/>
    </source>
</evidence>
<evidence type="ECO:0000256" key="5">
    <source>
        <dbReference type="ARBA" id="ARBA00022490"/>
    </source>
</evidence>
<keyword evidence="10 15" id="KW-0418">Kinase</keyword>
<accession>A0A174BLG7</accession>
<comment type="similarity">
    <text evidence="15">Belongs to the phosphofructokinase type A (PFKA) family. ATP-dependent PFK group I subfamily. Prokaryotic clade 'B1' sub-subfamily.</text>
</comment>
<keyword evidence="12 15" id="KW-0460">Magnesium</keyword>
<comment type="pathway">
    <text evidence="4 15">Carbohydrate degradation; glycolysis; D-glyceraldehyde 3-phosphate and glycerone phosphate from D-glucose: step 3/4.</text>
</comment>
<dbReference type="PANTHER" id="PTHR13697:SF4">
    <property type="entry name" value="ATP-DEPENDENT 6-PHOSPHOFRUCTOKINASE"/>
    <property type="match status" value="1"/>
</dbReference>
<dbReference type="InterPro" id="IPR015912">
    <property type="entry name" value="Phosphofructokinase_CS"/>
</dbReference>
<evidence type="ECO:0000256" key="15">
    <source>
        <dbReference type="HAMAP-Rule" id="MF_00339"/>
    </source>
</evidence>
<evidence type="ECO:0000256" key="12">
    <source>
        <dbReference type="ARBA" id="ARBA00022842"/>
    </source>
</evidence>
<dbReference type="PANTHER" id="PTHR13697">
    <property type="entry name" value="PHOSPHOFRUCTOKINASE"/>
    <property type="match status" value="1"/>
</dbReference>
<feature type="domain" description="Phosphofructokinase" evidence="16">
    <location>
        <begin position="6"/>
        <end position="276"/>
    </location>
</feature>
<dbReference type="GO" id="GO:0005945">
    <property type="term" value="C:6-phosphofructokinase complex"/>
    <property type="evidence" value="ECO:0007669"/>
    <property type="project" value="TreeGrafter"/>
</dbReference>
<evidence type="ECO:0000256" key="6">
    <source>
        <dbReference type="ARBA" id="ARBA00022533"/>
    </source>
</evidence>
<dbReference type="SUPFAM" id="SSF53784">
    <property type="entry name" value="Phosphofructokinase"/>
    <property type="match status" value="1"/>
</dbReference>
<evidence type="ECO:0000313" key="17">
    <source>
        <dbReference type="EMBL" id="CUO01921.1"/>
    </source>
</evidence>
<dbReference type="STRING" id="187979.ERS852385_01938"/>
<evidence type="ECO:0000256" key="10">
    <source>
        <dbReference type="ARBA" id="ARBA00022777"/>
    </source>
</evidence>
<evidence type="ECO:0000256" key="1">
    <source>
        <dbReference type="ARBA" id="ARBA00001946"/>
    </source>
</evidence>
<feature type="binding site" description="in other chain" evidence="15">
    <location>
        <begin position="252"/>
        <end position="255"/>
    </location>
    <ligand>
        <name>substrate</name>
        <note>ligand shared between dimeric partners</note>
    </ligand>
</feature>
<dbReference type="HAMAP" id="MF_00339">
    <property type="entry name" value="Phosphofructokinase_I_B1"/>
    <property type="match status" value="1"/>
</dbReference>
<feature type="binding site" description="in other chain" evidence="15">
    <location>
        <position position="225"/>
    </location>
    <ligand>
        <name>substrate</name>
        <note>ligand shared between dimeric partners</note>
    </ligand>
</feature>
<comment type="catalytic activity">
    <reaction evidence="14 15">
        <text>beta-D-fructose 6-phosphate + ATP = beta-D-fructose 1,6-bisphosphate + ADP + H(+)</text>
        <dbReference type="Rhea" id="RHEA:16109"/>
        <dbReference type="ChEBI" id="CHEBI:15378"/>
        <dbReference type="ChEBI" id="CHEBI:30616"/>
        <dbReference type="ChEBI" id="CHEBI:32966"/>
        <dbReference type="ChEBI" id="CHEBI:57634"/>
        <dbReference type="ChEBI" id="CHEBI:456216"/>
        <dbReference type="EC" id="2.7.1.11"/>
    </reaction>
</comment>
<evidence type="ECO:0000256" key="4">
    <source>
        <dbReference type="ARBA" id="ARBA00004679"/>
    </source>
</evidence>
<dbReference type="InterPro" id="IPR012828">
    <property type="entry name" value="PFKA_ATP_prok"/>
</dbReference>
<keyword evidence="13 15" id="KW-0324">Glycolysis</keyword>
<dbReference type="EC" id="2.7.1.11" evidence="15"/>
<dbReference type="eggNOG" id="COG0205">
    <property type="taxonomic scope" value="Bacteria"/>
</dbReference>
<evidence type="ECO:0000256" key="7">
    <source>
        <dbReference type="ARBA" id="ARBA00022679"/>
    </source>
</evidence>
<feature type="binding site" description="in other chain" evidence="15">
    <location>
        <begin position="172"/>
        <end position="174"/>
    </location>
    <ligand>
        <name>substrate</name>
        <note>ligand shared between dimeric partners</note>
    </ligand>
</feature>
<dbReference type="PIRSF" id="PIRSF000532">
    <property type="entry name" value="ATP_PFK_prok"/>
    <property type="match status" value="1"/>
</dbReference>
<keyword evidence="11 15" id="KW-0067">ATP-binding</keyword>
<dbReference type="GO" id="GO:0042802">
    <property type="term" value="F:identical protein binding"/>
    <property type="evidence" value="ECO:0007669"/>
    <property type="project" value="TreeGrafter"/>
</dbReference>
<reference evidence="17 18" key="1">
    <citation type="submission" date="2015-09" db="EMBL/GenBank/DDBJ databases">
        <authorList>
            <consortium name="Pathogen Informatics"/>
        </authorList>
    </citation>
    <scope>NUCLEOTIDE SEQUENCE [LARGE SCALE GENOMIC DNA]</scope>
    <source>
        <strain evidence="17 18">2789STDY5608828</strain>
    </source>
</reference>
<dbReference type="GO" id="GO:0006002">
    <property type="term" value="P:fructose 6-phosphate metabolic process"/>
    <property type="evidence" value="ECO:0007669"/>
    <property type="project" value="UniProtKB-UniRule"/>
</dbReference>
<comment type="cofactor">
    <cofactor evidence="1 15">
        <name>Mg(2+)</name>
        <dbReference type="ChEBI" id="CHEBI:18420"/>
    </cofactor>
</comment>
<dbReference type="FunFam" id="3.40.50.450:FF:000001">
    <property type="entry name" value="ATP-dependent 6-phosphofructokinase"/>
    <property type="match status" value="1"/>
</dbReference>
<comment type="function">
    <text evidence="2 15">Catalyzes the phosphorylation of D-fructose 6-phosphate to fructose 1,6-bisphosphate by ATP, the first committing step of glycolysis.</text>
</comment>
<feature type="binding site" description="in other chain" evidence="15">
    <location>
        <begin position="128"/>
        <end position="130"/>
    </location>
    <ligand>
        <name>substrate</name>
        <note>ligand shared between dimeric partners</note>
    </ligand>
</feature>
<sequence>MIKKAIAVMTSGGDSPGMNAAARAVVRTALYEGVKVYGINNGYQGMLDDDIEELTSRSVSDLIQRGGTFLGTARCPEFKTPEGRRKGFENLVKRGIEGLVIIGGDGSLTGGSLLSKETGLPIVGLPGTIDNDVWGMDYTIGCDTAANTIVDAINKLRDTASAHRRIMLVEVMGRNSGWLAMMSGIAGGAEFVLVPEVKFNIDSMCEEIKAMYDAGKRYSIIVVAEGAGSAIEIGKAVEEKTGIDTRVSVLGHIQRGGSPTVEDRMKASMLGEKAALAIISGASDIVFGFNEGKVVGVNLFEAVNNTKTLNPELVRLARVLA</sequence>
<dbReference type="GO" id="GO:0070095">
    <property type="term" value="F:fructose-6-phosphate binding"/>
    <property type="evidence" value="ECO:0007669"/>
    <property type="project" value="TreeGrafter"/>
</dbReference>
<dbReference type="OrthoDB" id="9802503at2"/>
<dbReference type="PROSITE" id="PS00433">
    <property type="entry name" value="PHOSPHOFRUCTOKINASE"/>
    <property type="match status" value="1"/>
</dbReference>
<evidence type="ECO:0000256" key="14">
    <source>
        <dbReference type="ARBA" id="ARBA00048070"/>
    </source>
</evidence>
<organism evidence="17 18">
    <name type="scientific">Mitsuokella jalaludinii</name>
    <dbReference type="NCBI Taxonomy" id="187979"/>
    <lineage>
        <taxon>Bacteria</taxon>
        <taxon>Bacillati</taxon>
        <taxon>Bacillota</taxon>
        <taxon>Negativicutes</taxon>
        <taxon>Selenomonadales</taxon>
        <taxon>Selenomonadaceae</taxon>
        <taxon>Mitsuokella</taxon>
    </lineage>
</organism>
<feature type="binding site" evidence="15">
    <location>
        <begin position="23"/>
        <end position="27"/>
    </location>
    <ligand>
        <name>ADP</name>
        <dbReference type="ChEBI" id="CHEBI:456216"/>
        <note>allosteric activator; ligand shared between dimeric partners</note>
    </ligand>
</feature>
<keyword evidence="8 15" id="KW-0479">Metal-binding</keyword>